<dbReference type="Proteomes" id="UP000249091">
    <property type="component" value="Chromosome 1"/>
</dbReference>
<dbReference type="KEGG" id="rcr:NCTC10994_02384"/>
<proteinExistence type="predicted"/>
<keyword evidence="2" id="KW-1185">Reference proteome</keyword>
<dbReference type="InterPro" id="IPR012349">
    <property type="entry name" value="Split_barrel_FMN-bd"/>
</dbReference>
<organism evidence="1 2">
    <name type="scientific">Rhodococcus coprophilus</name>
    <dbReference type="NCBI Taxonomy" id="38310"/>
    <lineage>
        <taxon>Bacteria</taxon>
        <taxon>Bacillati</taxon>
        <taxon>Actinomycetota</taxon>
        <taxon>Actinomycetes</taxon>
        <taxon>Mycobacteriales</taxon>
        <taxon>Nocardiaceae</taxon>
        <taxon>Rhodococcus</taxon>
    </lineage>
</organism>
<dbReference type="AlphaFoldDB" id="A0A2X4U1D6"/>
<dbReference type="SUPFAM" id="SSF50475">
    <property type="entry name" value="FMN-binding split barrel"/>
    <property type="match status" value="1"/>
</dbReference>
<dbReference type="InterPro" id="IPR024747">
    <property type="entry name" value="Pyridox_Oxase-rel"/>
</dbReference>
<dbReference type="RefSeq" id="WP_072705073.1">
    <property type="nucleotide sequence ID" value="NZ_JAFBBL010000001.1"/>
</dbReference>
<dbReference type="STRING" id="1219011.GCA_001895045_04161"/>
<name>A0A2X4U1D6_9NOCA</name>
<dbReference type="Gene3D" id="2.30.110.10">
    <property type="entry name" value="Electron Transport, Fmn-binding Protein, Chain A"/>
    <property type="match status" value="1"/>
</dbReference>
<evidence type="ECO:0000313" key="1">
    <source>
        <dbReference type="EMBL" id="SQI33003.1"/>
    </source>
</evidence>
<gene>
    <name evidence="1" type="ORF">NCTC10994_02384</name>
</gene>
<protein>
    <submittedName>
        <fullName evidence="1">Fmn flavoprotein</fullName>
    </submittedName>
</protein>
<dbReference type="Pfam" id="PF12900">
    <property type="entry name" value="Pyridox_ox_2"/>
    <property type="match status" value="1"/>
</dbReference>
<evidence type="ECO:0000313" key="2">
    <source>
        <dbReference type="Proteomes" id="UP000249091"/>
    </source>
</evidence>
<accession>A0A2X4U1D6</accession>
<dbReference type="EMBL" id="LS483468">
    <property type="protein sequence ID" value="SQI33003.1"/>
    <property type="molecule type" value="Genomic_DNA"/>
</dbReference>
<reference evidence="1 2" key="1">
    <citation type="submission" date="2018-06" db="EMBL/GenBank/DDBJ databases">
        <authorList>
            <consortium name="Pathogen Informatics"/>
            <person name="Doyle S."/>
        </authorList>
    </citation>
    <scope>NUCLEOTIDE SEQUENCE [LARGE SCALE GENOMIC DNA]</scope>
    <source>
        <strain evidence="1 2">NCTC10994</strain>
    </source>
</reference>
<sequence>MSEIPNADEPTTVLSDEQSWELLASEKVGRLVVVVNGRPEIYPVNYAIRDRKVYFRSGEGSKLAELTVYPQVAFQVDHIEANDAWSVVLHGRAHILQHFSDVQAVDALGLTTWVPDSKFNYVELVTSEISGRRFSLVEH</sequence>